<dbReference type="Proteomes" id="UP000316621">
    <property type="component" value="Chromosome 8"/>
</dbReference>
<name>A0A4Y7KRF4_PAPSO</name>
<dbReference type="EMBL" id="CM010722">
    <property type="protein sequence ID" value="RZC75407.1"/>
    <property type="molecule type" value="Genomic_DNA"/>
</dbReference>
<accession>A0A4Y7KRF4</accession>
<evidence type="ECO:0000313" key="1">
    <source>
        <dbReference type="EMBL" id="RZC75407.1"/>
    </source>
</evidence>
<protein>
    <submittedName>
        <fullName evidence="1">Uncharacterized protein</fullName>
    </submittedName>
</protein>
<dbReference type="AlphaFoldDB" id="A0A4Y7KRF4"/>
<proteinExistence type="predicted"/>
<dbReference type="Gramene" id="RZC75407">
    <property type="protein sequence ID" value="RZC75407"/>
    <property type="gene ID" value="C5167_050885"/>
</dbReference>
<evidence type="ECO:0000313" key="2">
    <source>
        <dbReference type="Proteomes" id="UP000316621"/>
    </source>
</evidence>
<reference evidence="1 2" key="1">
    <citation type="journal article" date="2018" name="Science">
        <title>The opium poppy genome and morphinan production.</title>
        <authorList>
            <person name="Guo L."/>
            <person name="Winzer T."/>
            <person name="Yang X."/>
            <person name="Li Y."/>
            <person name="Ning Z."/>
            <person name="He Z."/>
            <person name="Teodor R."/>
            <person name="Lu Y."/>
            <person name="Bowser T.A."/>
            <person name="Graham I.A."/>
            <person name="Ye K."/>
        </authorList>
    </citation>
    <scope>NUCLEOTIDE SEQUENCE [LARGE SCALE GENOMIC DNA]</scope>
    <source>
        <strain evidence="2">cv. HN1</strain>
        <tissue evidence="1">Leaves</tissue>
    </source>
</reference>
<gene>
    <name evidence="1" type="ORF">C5167_050885</name>
</gene>
<organism evidence="1 2">
    <name type="scientific">Papaver somniferum</name>
    <name type="common">Opium poppy</name>
    <dbReference type="NCBI Taxonomy" id="3469"/>
    <lineage>
        <taxon>Eukaryota</taxon>
        <taxon>Viridiplantae</taxon>
        <taxon>Streptophyta</taxon>
        <taxon>Embryophyta</taxon>
        <taxon>Tracheophyta</taxon>
        <taxon>Spermatophyta</taxon>
        <taxon>Magnoliopsida</taxon>
        <taxon>Ranunculales</taxon>
        <taxon>Papaveraceae</taxon>
        <taxon>Papaveroideae</taxon>
        <taxon>Papaver</taxon>
    </lineage>
</organism>
<keyword evidence="2" id="KW-1185">Reference proteome</keyword>
<sequence>MVFLSGFAEAASSDVTKPELLPKDFRTIIDVVGFLSAGQGVNLHEFIFSWLVVICRNTGTAIPAGIRVGADEVVVAVKGDDSLHKSCCPVKIDPGLLDVKHFTYVEQDKPMTSDCPSLFVDEGSSSRLLFFRLRFSANHDRREA</sequence>